<gene>
    <name evidence="2" type="ORF">GGQ61_004061</name>
</gene>
<dbReference type="InterPro" id="IPR041698">
    <property type="entry name" value="Methyltransf_25"/>
</dbReference>
<dbReference type="Proteomes" id="UP000530564">
    <property type="component" value="Unassembled WGS sequence"/>
</dbReference>
<dbReference type="Pfam" id="PF13649">
    <property type="entry name" value="Methyltransf_25"/>
    <property type="match status" value="1"/>
</dbReference>
<keyword evidence="2" id="KW-0489">Methyltransferase</keyword>
<feature type="domain" description="Methyltransferase" evidence="1">
    <location>
        <begin position="58"/>
        <end position="151"/>
    </location>
</feature>
<proteinExistence type="predicted"/>
<evidence type="ECO:0000313" key="2">
    <source>
        <dbReference type="EMBL" id="MBB3893319.1"/>
    </source>
</evidence>
<dbReference type="CDD" id="cd02440">
    <property type="entry name" value="AdoMet_MTases"/>
    <property type="match status" value="1"/>
</dbReference>
<name>A0A840A5Q4_9CAUL</name>
<dbReference type="GO" id="GO:0008168">
    <property type="term" value="F:methyltransferase activity"/>
    <property type="evidence" value="ECO:0007669"/>
    <property type="project" value="UniProtKB-KW"/>
</dbReference>
<evidence type="ECO:0000259" key="1">
    <source>
        <dbReference type="Pfam" id="PF13649"/>
    </source>
</evidence>
<evidence type="ECO:0000313" key="3">
    <source>
        <dbReference type="Proteomes" id="UP000530564"/>
    </source>
</evidence>
<dbReference type="Gene3D" id="3.40.50.150">
    <property type="entry name" value="Vaccinia Virus protein VP39"/>
    <property type="match status" value="1"/>
</dbReference>
<dbReference type="RefSeq" id="WP_183776808.1">
    <property type="nucleotide sequence ID" value="NZ_JACIDK010000009.1"/>
</dbReference>
<protein>
    <submittedName>
        <fullName evidence="2">SAM-dependent methyltransferase</fullName>
    </submittedName>
</protein>
<organism evidence="2 3">
    <name type="scientific">Phenylobacterium haematophilum</name>
    <dbReference type="NCBI Taxonomy" id="98513"/>
    <lineage>
        <taxon>Bacteria</taxon>
        <taxon>Pseudomonadati</taxon>
        <taxon>Pseudomonadota</taxon>
        <taxon>Alphaproteobacteria</taxon>
        <taxon>Caulobacterales</taxon>
        <taxon>Caulobacteraceae</taxon>
        <taxon>Phenylobacterium</taxon>
    </lineage>
</organism>
<dbReference type="SUPFAM" id="SSF53335">
    <property type="entry name" value="S-adenosyl-L-methionine-dependent methyltransferases"/>
    <property type="match status" value="1"/>
</dbReference>
<sequence>MRPDLHQANRLSWNEATRAHNSHKGDQAAFFRAGGSTLYPEELALLGDVAGRSLVHLQCNSGQDSVSLARLGAQVTGVDISDEAISFATRLSADSGVPARFERADLYDWFETARAGGRRFERAFTSYGTICWLSDIGAWARGIAGVLEPGGRFAMVEFHPFAMVFDPQWTPRHDYFAEGPIPEPEGVGDYVADSGKTLALDAYHPGVEEFRNPNPAFEFYWGVGQVVSALVGAGLTIERLEEYPYANGWAGFAGMRDLGGGRLAPPEHMPRIPLMYGLSAVRYG</sequence>
<dbReference type="EMBL" id="JACIDK010000009">
    <property type="protein sequence ID" value="MBB3893319.1"/>
    <property type="molecule type" value="Genomic_DNA"/>
</dbReference>
<comment type="caution">
    <text evidence="2">The sequence shown here is derived from an EMBL/GenBank/DDBJ whole genome shotgun (WGS) entry which is preliminary data.</text>
</comment>
<dbReference type="GO" id="GO:0032259">
    <property type="term" value="P:methylation"/>
    <property type="evidence" value="ECO:0007669"/>
    <property type="project" value="UniProtKB-KW"/>
</dbReference>
<keyword evidence="2" id="KW-0808">Transferase</keyword>
<accession>A0A840A5Q4</accession>
<dbReference type="AlphaFoldDB" id="A0A840A5Q4"/>
<keyword evidence="3" id="KW-1185">Reference proteome</keyword>
<dbReference type="InterPro" id="IPR029063">
    <property type="entry name" value="SAM-dependent_MTases_sf"/>
</dbReference>
<reference evidence="2 3" key="1">
    <citation type="submission" date="2020-08" db="EMBL/GenBank/DDBJ databases">
        <title>Genomic Encyclopedia of Type Strains, Phase IV (KMG-IV): sequencing the most valuable type-strain genomes for metagenomic binning, comparative biology and taxonomic classification.</title>
        <authorList>
            <person name="Goeker M."/>
        </authorList>
    </citation>
    <scope>NUCLEOTIDE SEQUENCE [LARGE SCALE GENOMIC DNA]</scope>
    <source>
        <strain evidence="2 3">DSM 21793</strain>
    </source>
</reference>